<evidence type="ECO:0000313" key="8">
    <source>
        <dbReference type="EMBL" id="KAG0120483.1"/>
    </source>
</evidence>
<evidence type="ECO:0000256" key="5">
    <source>
        <dbReference type="ARBA" id="ARBA00023180"/>
    </source>
</evidence>
<keyword evidence="10" id="KW-1185">Reference proteome</keyword>
<keyword evidence="2" id="KW-0964">Secreted</keyword>
<dbReference type="InterPro" id="IPR007671">
    <property type="entry name" value="Selenoprotein-P_N"/>
</dbReference>
<name>A0A835TWS9_9PASS</name>
<feature type="compositionally biased region" description="Low complexity" evidence="6">
    <location>
        <begin position="1"/>
        <end position="21"/>
    </location>
</feature>
<dbReference type="GO" id="GO:0008430">
    <property type="term" value="F:selenium binding"/>
    <property type="evidence" value="ECO:0007669"/>
    <property type="project" value="InterPro"/>
</dbReference>
<reference evidence="9" key="3">
    <citation type="submission" date="2022-01" db="EMBL/GenBank/DDBJ databases">
        <authorList>
            <person name="Rubenstein D.R."/>
        </authorList>
    </citation>
    <scope>NUCLEOTIDE SEQUENCE</scope>
    <source>
        <strain evidence="9">SS15</strain>
        <tissue evidence="9">Liver</tissue>
    </source>
</reference>
<feature type="region of interest" description="Disordered" evidence="6">
    <location>
        <begin position="1"/>
        <end position="24"/>
    </location>
</feature>
<reference evidence="8" key="1">
    <citation type="submission" date="2020-10" db="EMBL/GenBank/DDBJ databases">
        <title>Feather gene expression reveals the developmental basis of iridescence in African starlings.</title>
        <authorList>
            <person name="Rubenstein D.R."/>
        </authorList>
    </citation>
    <scope>NUCLEOTIDE SEQUENCE</scope>
    <source>
        <strain evidence="8">SS15</strain>
        <tissue evidence="8">Liver</tissue>
    </source>
</reference>
<proteinExistence type="predicted"/>
<organism evidence="8">
    <name type="scientific">Lamprotornis superbus</name>
    <dbReference type="NCBI Taxonomy" id="245042"/>
    <lineage>
        <taxon>Eukaryota</taxon>
        <taxon>Metazoa</taxon>
        <taxon>Chordata</taxon>
        <taxon>Craniata</taxon>
        <taxon>Vertebrata</taxon>
        <taxon>Euteleostomi</taxon>
        <taxon>Archelosauria</taxon>
        <taxon>Archosauria</taxon>
        <taxon>Dinosauria</taxon>
        <taxon>Saurischia</taxon>
        <taxon>Theropoda</taxon>
        <taxon>Coelurosauria</taxon>
        <taxon>Aves</taxon>
        <taxon>Neognathae</taxon>
        <taxon>Neoaves</taxon>
        <taxon>Telluraves</taxon>
        <taxon>Australaves</taxon>
        <taxon>Passeriformes</taxon>
        <taxon>Sturnidae</taxon>
        <taxon>Lamprotornis</taxon>
    </lineage>
</organism>
<feature type="compositionally biased region" description="Basic and acidic residues" evidence="6">
    <location>
        <begin position="139"/>
        <end position="154"/>
    </location>
</feature>
<keyword evidence="5" id="KW-0325">Glycoprotein</keyword>
<evidence type="ECO:0000256" key="4">
    <source>
        <dbReference type="ARBA" id="ARBA00022933"/>
    </source>
</evidence>
<comment type="caution">
    <text evidence="8">The sequence shown here is derived from an EMBL/GenBank/DDBJ whole genome shotgun (WGS) entry which is preliminary data.</text>
</comment>
<sequence length="181" mass="20625">MPRPACPSSSRSRRTPTSGRSWGVTRTTSLFMTERLMGFQNLPSWLSRAMTSPLRCGRLAFHIQLPFSFLHFPYVESAIRYSHVKDFCGNCSLYPNTTQEPNSTMEVPATPSSLPEHDGMESETLIHQHKPLHPHHHHEVSNERDTNPSEDHKPATHAHHHHGDHGELHHKGKKHKEGDED</sequence>
<dbReference type="EMBL" id="JADDUC020000009">
    <property type="protein sequence ID" value="KAI1236779.1"/>
    <property type="molecule type" value="Genomic_DNA"/>
</dbReference>
<evidence type="ECO:0000256" key="1">
    <source>
        <dbReference type="ARBA" id="ARBA00004613"/>
    </source>
</evidence>
<evidence type="ECO:0000256" key="2">
    <source>
        <dbReference type="ARBA" id="ARBA00022525"/>
    </source>
</evidence>
<feature type="domain" description="Selenoprotein P N-terminal" evidence="7">
    <location>
        <begin position="55"/>
        <end position="162"/>
    </location>
</feature>
<dbReference type="Proteomes" id="UP000618051">
    <property type="component" value="Unassembled WGS sequence"/>
</dbReference>
<evidence type="ECO:0000313" key="10">
    <source>
        <dbReference type="Proteomes" id="UP000618051"/>
    </source>
</evidence>
<comment type="subcellular location">
    <subcellularLocation>
        <location evidence="1">Secreted</location>
    </subcellularLocation>
</comment>
<gene>
    <name evidence="9" type="ORF">IHE44_0015033</name>
    <name evidence="8" type="ORF">IHE44_012630</name>
</gene>
<dbReference type="GO" id="GO:0001887">
    <property type="term" value="P:selenium compound metabolic process"/>
    <property type="evidence" value="ECO:0007669"/>
    <property type="project" value="TreeGrafter"/>
</dbReference>
<keyword evidence="3" id="KW-0732">Signal</keyword>
<evidence type="ECO:0000313" key="9">
    <source>
        <dbReference type="EMBL" id="KAI1236779.1"/>
    </source>
</evidence>
<dbReference type="GO" id="GO:0005576">
    <property type="term" value="C:extracellular region"/>
    <property type="evidence" value="ECO:0007669"/>
    <property type="project" value="UniProtKB-SubCell"/>
</dbReference>
<feature type="compositionally biased region" description="Basic and acidic residues" evidence="6">
    <location>
        <begin position="115"/>
        <end position="126"/>
    </location>
</feature>
<accession>A0A835TWS9</accession>
<keyword evidence="4" id="KW-0712">Selenocysteine</keyword>
<dbReference type="PANTHER" id="PTHR10105:SF4">
    <property type="entry name" value="SELENOPROTEIN P2"/>
    <property type="match status" value="1"/>
</dbReference>
<dbReference type="PANTHER" id="PTHR10105">
    <property type="entry name" value="SELENOPROTEIN P"/>
    <property type="match status" value="1"/>
</dbReference>
<feature type="compositionally biased region" description="Polar residues" evidence="6">
    <location>
        <begin position="98"/>
        <end position="113"/>
    </location>
</feature>
<evidence type="ECO:0000256" key="3">
    <source>
        <dbReference type="ARBA" id="ARBA00022729"/>
    </source>
</evidence>
<dbReference type="AlphaFoldDB" id="A0A835TWS9"/>
<evidence type="ECO:0000259" key="7">
    <source>
        <dbReference type="Pfam" id="PF04592"/>
    </source>
</evidence>
<dbReference type="EMBL" id="JADDUC010000063">
    <property type="protein sequence ID" value="KAG0120483.1"/>
    <property type="molecule type" value="Genomic_DNA"/>
</dbReference>
<feature type="compositionally biased region" description="Basic residues" evidence="6">
    <location>
        <begin position="127"/>
        <end position="138"/>
    </location>
</feature>
<dbReference type="OrthoDB" id="6134775at2759"/>
<reference evidence="9 10" key="2">
    <citation type="journal article" date="2021" name="J. Hered.">
        <title>Feather Gene Expression Elucidates the Developmental Basis of Plumage Iridescence in African Starlings.</title>
        <authorList>
            <person name="Rubenstein D.R."/>
            <person name="Corvelo A."/>
            <person name="MacManes M.D."/>
            <person name="Maia R."/>
            <person name="Narzisi G."/>
            <person name="Rousaki A."/>
            <person name="Vandenabeele P."/>
            <person name="Shawkey M.D."/>
            <person name="Solomon J."/>
        </authorList>
    </citation>
    <scope>NUCLEOTIDE SEQUENCE [LARGE SCALE GENOMIC DNA]</scope>
    <source>
        <strain evidence="9">SS15</strain>
    </source>
</reference>
<feature type="region of interest" description="Disordered" evidence="6">
    <location>
        <begin position="98"/>
        <end position="181"/>
    </location>
</feature>
<dbReference type="InterPro" id="IPR037941">
    <property type="entry name" value="SeP"/>
</dbReference>
<evidence type="ECO:0000256" key="6">
    <source>
        <dbReference type="SAM" id="MobiDB-lite"/>
    </source>
</evidence>
<dbReference type="Pfam" id="PF04592">
    <property type="entry name" value="SelP_N"/>
    <property type="match status" value="1"/>
</dbReference>
<protein>
    <recommendedName>
        <fullName evidence="7">Selenoprotein P N-terminal domain-containing protein</fullName>
    </recommendedName>
</protein>